<sequence>MRRAFIINGSAIVPSLVVVSAHPGNRIIPPSIIYRTALFLIGSVDSCLLIVLSFVVYTHSPTHIVIVFDPC</sequence>
<keyword evidence="1" id="KW-1133">Transmembrane helix</keyword>
<name>A0A0F7L3N3_9VIRU</name>
<evidence type="ECO:0000256" key="1">
    <source>
        <dbReference type="SAM" id="Phobius"/>
    </source>
</evidence>
<keyword evidence="1" id="KW-0812">Transmembrane</keyword>
<accession>A0A0F7L3N3</accession>
<keyword evidence="1" id="KW-0472">Membrane</keyword>
<reference evidence="2" key="1">
    <citation type="journal article" date="2015" name="Front. Microbiol.">
        <title>Combining genomic sequencing methods to explore viral diversity and reveal potential virus-host interactions.</title>
        <authorList>
            <person name="Chow C.E."/>
            <person name="Winget D.M."/>
            <person name="White R.A.III."/>
            <person name="Hallam S.J."/>
            <person name="Suttle C.A."/>
        </authorList>
    </citation>
    <scope>NUCLEOTIDE SEQUENCE</scope>
    <source>
        <strain evidence="2">Anoxic3_9</strain>
    </source>
</reference>
<evidence type="ECO:0000313" key="2">
    <source>
        <dbReference type="EMBL" id="AKH46520.1"/>
    </source>
</evidence>
<feature type="transmembrane region" description="Helical" evidence="1">
    <location>
        <begin position="37"/>
        <end position="57"/>
    </location>
</feature>
<organism evidence="2">
    <name type="scientific">uncultured marine virus</name>
    <dbReference type="NCBI Taxonomy" id="186617"/>
    <lineage>
        <taxon>Viruses</taxon>
        <taxon>environmental samples</taxon>
    </lineage>
</organism>
<dbReference type="EMBL" id="KR029584">
    <property type="protein sequence ID" value="AKH46520.1"/>
    <property type="molecule type" value="Genomic_DNA"/>
</dbReference>
<reference evidence="2" key="2">
    <citation type="submission" date="2015-03" db="EMBL/GenBank/DDBJ databases">
        <authorList>
            <person name="Chow C.-E.T."/>
            <person name="Winget D.M."/>
            <person name="White R.A.III."/>
            <person name="Hallam S.J."/>
            <person name="Suttle C.A."/>
        </authorList>
    </citation>
    <scope>NUCLEOTIDE SEQUENCE</scope>
    <source>
        <strain evidence="2">Anoxic3_9</strain>
    </source>
</reference>
<protein>
    <submittedName>
        <fullName evidence="2">Uncharacterized protein</fullName>
    </submittedName>
</protein>
<proteinExistence type="predicted"/>